<dbReference type="PROSITE" id="PS51687">
    <property type="entry name" value="SAM_MT_RNA_M5U"/>
    <property type="match status" value="1"/>
</dbReference>
<dbReference type="FunFam" id="2.40.50.140:FF:000201">
    <property type="entry name" value="TRM2p tRNA methyltransferase"/>
    <property type="match status" value="1"/>
</dbReference>
<dbReference type="PROSITE" id="PS50926">
    <property type="entry name" value="TRAM"/>
    <property type="match status" value="1"/>
</dbReference>
<dbReference type="InterPro" id="IPR012340">
    <property type="entry name" value="NA-bd_OB-fold"/>
</dbReference>
<evidence type="ECO:0000313" key="7">
    <source>
        <dbReference type="EMBL" id="PFH46899.1"/>
    </source>
</evidence>
<evidence type="ECO:0000256" key="5">
    <source>
        <dbReference type="SAM" id="MobiDB-lite"/>
    </source>
</evidence>
<keyword evidence="1 4" id="KW-0489">Methyltransferase</keyword>
<keyword evidence="2 4" id="KW-0808">Transferase</keyword>
<feature type="domain" description="TRAM" evidence="6">
    <location>
        <begin position="97"/>
        <end position="160"/>
    </location>
</feature>
<dbReference type="OrthoDB" id="10250660at2759"/>
<dbReference type="Gene3D" id="2.40.50.1070">
    <property type="match status" value="1"/>
</dbReference>
<name>A0A2A9N8V0_9AGAR</name>
<dbReference type="Gene3D" id="2.40.50.140">
    <property type="entry name" value="Nucleic acid-binding proteins"/>
    <property type="match status" value="1"/>
</dbReference>
<dbReference type="STRING" id="703135.A0A2A9N8V0"/>
<dbReference type="PANTHER" id="PTHR11061:SF30">
    <property type="entry name" value="TRNA (URACIL(54)-C(5))-METHYLTRANSFERASE"/>
    <property type="match status" value="1"/>
</dbReference>
<protein>
    <recommendedName>
        <fullName evidence="6">TRAM domain-containing protein</fullName>
    </recommendedName>
</protein>
<dbReference type="PROSITE" id="PS01231">
    <property type="entry name" value="TRMA_2"/>
    <property type="match status" value="1"/>
</dbReference>
<feature type="compositionally biased region" description="Basic and acidic residues" evidence="5">
    <location>
        <begin position="1"/>
        <end position="19"/>
    </location>
</feature>
<dbReference type="Proteomes" id="UP000242287">
    <property type="component" value="Unassembled WGS sequence"/>
</dbReference>
<dbReference type="InterPro" id="IPR030391">
    <property type="entry name" value="MeTrfase_TrmA_CS"/>
</dbReference>
<feature type="binding site" evidence="4">
    <location>
        <position position="444"/>
    </location>
    <ligand>
        <name>S-adenosyl-L-methionine</name>
        <dbReference type="ChEBI" id="CHEBI:59789"/>
    </ligand>
</feature>
<accession>A0A2A9N8V0</accession>
<reference evidence="7 8" key="1">
    <citation type="submission" date="2014-02" db="EMBL/GenBank/DDBJ databases">
        <title>Transposable element dynamics among asymbiotic and ectomycorrhizal Amanita fungi.</title>
        <authorList>
            <consortium name="DOE Joint Genome Institute"/>
            <person name="Hess J."/>
            <person name="Skrede I."/>
            <person name="Wolfe B."/>
            <person name="LaButti K."/>
            <person name="Ohm R.A."/>
            <person name="Grigoriev I.V."/>
            <person name="Pringle A."/>
        </authorList>
    </citation>
    <scope>NUCLEOTIDE SEQUENCE [LARGE SCALE GENOMIC DNA]</scope>
    <source>
        <strain evidence="7 8">SKay4041</strain>
    </source>
</reference>
<dbReference type="CDD" id="cd02440">
    <property type="entry name" value="AdoMet_MTases"/>
    <property type="match status" value="1"/>
</dbReference>
<evidence type="ECO:0000259" key="6">
    <source>
        <dbReference type="PROSITE" id="PS50926"/>
    </source>
</evidence>
<dbReference type="SUPFAM" id="SSF50249">
    <property type="entry name" value="Nucleic acid-binding proteins"/>
    <property type="match status" value="1"/>
</dbReference>
<dbReference type="InterPro" id="IPR010280">
    <property type="entry name" value="U5_MeTrfase_fam"/>
</dbReference>
<evidence type="ECO:0000256" key="3">
    <source>
        <dbReference type="ARBA" id="ARBA00022691"/>
    </source>
</evidence>
<dbReference type="PANTHER" id="PTHR11061">
    <property type="entry name" value="RNA M5U METHYLTRANSFERASE"/>
    <property type="match status" value="1"/>
</dbReference>
<dbReference type="GO" id="GO:0030697">
    <property type="term" value="F:tRNA (uracil(54)-C5)-methyltransferase activity, S-adenosyl methionine-dependent"/>
    <property type="evidence" value="ECO:0007669"/>
    <property type="project" value="InterPro"/>
</dbReference>
<evidence type="ECO:0000256" key="4">
    <source>
        <dbReference type="PROSITE-ProRule" id="PRU01024"/>
    </source>
</evidence>
<evidence type="ECO:0000256" key="1">
    <source>
        <dbReference type="ARBA" id="ARBA00022603"/>
    </source>
</evidence>
<feature type="binding site" evidence="4">
    <location>
        <position position="423"/>
    </location>
    <ligand>
        <name>S-adenosyl-L-methionine</name>
        <dbReference type="ChEBI" id="CHEBI:59789"/>
    </ligand>
</feature>
<feature type="region of interest" description="Disordered" evidence="5">
    <location>
        <begin position="1"/>
        <end position="51"/>
    </location>
</feature>
<dbReference type="GO" id="GO:0032259">
    <property type="term" value="P:methylation"/>
    <property type="evidence" value="ECO:0007669"/>
    <property type="project" value="UniProtKB-KW"/>
</dbReference>
<dbReference type="GO" id="GO:0008033">
    <property type="term" value="P:tRNA processing"/>
    <property type="evidence" value="ECO:0007669"/>
    <property type="project" value="InterPro"/>
</dbReference>
<feature type="compositionally biased region" description="Polar residues" evidence="5">
    <location>
        <begin position="39"/>
        <end position="48"/>
    </location>
</feature>
<feature type="active site" description="Nucleophile" evidence="4">
    <location>
        <position position="522"/>
    </location>
</feature>
<dbReference type="Gene3D" id="3.40.50.150">
    <property type="entry name" value="Vaccinia Virus protein VP39"/>
    <property type="match status" value="2"/>
</dbReference>
<organism evidence="7 8">
    <name type="scientific">Amanita thiersii Skay4041</name>
    <dbReference type="NCBI Taxonomy" id="703135"/>
    <lineage>
        <taxon>Eukaryota</taxon>
        <taxon>Fungi</taxon>
        <taxon>Dikarya</taxon>
        <taxon>Basidiomycota</taxon>
        <taxon>Agaricomycotina</taxon>
        <taxon>Agaricomycetes</taxon>
        <taxon>Agaricomycetidae</taxon>
        <taxon>Agaricales</taxon>
        <taxon>Pluteineae</taxon>
        <taxon>Amanitaceae</taxon>
        <taxon>Amanita</taxon>
    </lineage>
</organism>
<dbReference type="InterPro" id="IPR025795">
    <property type="entry name" value="tRNA_(uracil-5-)_MeTrfase"/>
</dbReference>
<dbReference type="InterPro" id="IPR002792">
    <property type="entry name" value="TRAM_dom"/>
</dbReference>
<keyword evidence="8" id="KW-1185">Reference proteome</keyword>
<dbReference type="InterPro" id="IPR029063">
    <property type="entry name" value="SAM-dependent_MTases_sf"/>
</dbReference>
<dbReference type="SUPFAM" id="SSF53335">
    <property type="entry name" value="S-adenosyl-L-methionine-dependent methyltransferases"/>
    <property type="match status" value="1"/>
</dbReference>
<gene>
    <name evidence="7" type="ORF">AMATHDRAFT_153473</name>
</gene>
<proteinExistence type="inferred from homology"/>
<comment type="similarity">
    <text evidence="4">Belongs to the class I-like SAM-binding methyltransferase superfamily. RNA M5U methyltransferase family.</text>
</comment>
<dbReference type="EMBL" id="KZ302150">
    <property type="protein sequence ID" value="PFH46899.1"/>
    <property type="molecule type" value="Genomic_DNA"/>
</dbReference>
<sequence>MPAERPSKVIGEVRAHSDSDSELPVVKKPRLDTEKGSNPVISENTSQKAKTRKVRKKDLALPEPCSPEDVLWQDIISVLGNDVYEKAKQDELLFTSPFQRHEIVPVEIASLSATGEAIGLVTGQARRPWAIIVPFALPGEIVQAKIFRDAKLHSYAELVEVTQPNLELRDMSEVKCKYFGTCGGCQYQMLPYDKQLKIKRDVVVKAFDTFSGLPVSSIPAIQPTVGAPLQYHYRTKLTPHFDGPPKEHRYKKAVTADGRLEKPDWLKIGFNRVGTRSVIDIEECPIATQVVNETLPKLRENIIRHVYPTWSARSAHTYKKGVSLVLRDSLLTDVPPPVPPSDSSDSINNSPPSLDEHFCITDPKANVREKVGDWIFEYNASSFFQNNNSALVPLIDHIRDAIFLPQSTPDTTLRRPTHLVDAYCGAGLFSISLSPYFDVITGIEISDKSIKCAKKNALMNGIPSSKISFREGDAADIFSTVRRNFPPDKTVLIIDPPRKGCDDQFIKQLLNFRCSTIVYVSCFVPTQARDVGKLIQATRDDGEGRRYVLESVRGFDLFPQTSHVEGVAILRLV</sequence>
<evidence type="ECO:0000313" key="8">
    <source>
        <dbReference type="Proteomes" id="UP000242287"/>
    </source>
</evidence>
<dbReference type="Pfam" id="PF05958">
    <property type="entry name" value="tRNA_U5-meth_tr"/>
    <property type="match status" value="1"/>
</dbReference>
<keyword evidence="3 4" id="KW-0949">S-adenosyl-L-methionine</keyword>
<feature type="binding site" evidence="4">
    <location>
        <position position="495"/>
    </location>
    <ligand>
        <name>S-adenosyl-L-methionine</name>
        <dbReference type="ChEBI" id="CHEBI:59789"/>
    </ligand>
</feature>
<feature type="binding site" evidence="4">
    <location>
        <position position="385"/>
    </location>
    <ligand>
        <name>S-adenosyl-L-methionine</name>
        <dbReference type="ChEBI" id="CHEBI:59789"/>
    </ligand>
</feature>
<dbReference type="AlphaFoldDB" id="A0A2A9N8V0"/>
<dbReference type="PROSITE" id="PS51622">
    <property type="entry name" value="SAM_MT_RNA_M5U_2"/>
    <property type="match status" value="1"/>
</dbReference>
<evidence type="ECO:0000256" key="2">
    <source>
        <dbReference type="ARBA" id="ARBA00022679"/>
    </source>
</evidence>